<name>W9H122_9PROT</name>
<gene>
    <name evidence="4" type="ORF">N825_04375</name>
</gene>
<keyword evidence="5" id="KW-1185">Reference proteome</keyword>
<reference evidence="4 5" key="1">
    <citation type="submission" date="2013-08" db="EMBL/GenBank/DDBJ databases">
        <title>The genome sequence of Skermanella stibiiresistens.</title>
        <authorList>
            <person name="Zhu W."/>
            <person name="Wang G."/>
        </authorList>
    </citation>
    <scope>NUCLEOTIDE SEQUENCE [LARGE SCALE GENOMIC DNA]</scope>
    <source>
        <strain evidence="4 5">SB22</strain>
    </source>
</reference>
<dbReference type="InterPro" id="IPR027554">
    <property type="entry name" value="Meth_Rta_06860"/>
</dbReference>
<sequence>MMSERDEIRRRIDDLGQWFHNMPLNGVWTAPGHFLGDYPNVKWQRFAHAIPADLSGMTVLDIGCNGGFYSIEMKRRGADRVVAVDTEPMYLNQARFAAETSGAEIEFHQMSVYDVGRLGERFDLVIFMGVFYHLRHPLLALDLIHEHAARDMLLFQSMMRGSLDVEPLEPNYPFTETGIFDKPGFPKMHFIEHRYSDDDSNWWVPNRACVEAMLRDSGFEIDQRAEEEVYLCRRAERDRGYQTPMVGAVYPARGKE</sequence>
<dbReference type="PATRIC" id="fig|1385369.3.peg.3101"/>
<evidence type="ECO:0000313" key="4">
    <source>
        <dbReference type="EMBL" id="EWY39754.1"/>
    </source>
</evidence>
<dbReference type="InterPro" id="IPR029063">
    <property type="entry name" value="SAM-dependent_MTases_sf"/>
</dbReference>
<dbReference type="SUPFAM" id="SSF53335">
    <property type="entry name" value="S-adenosyl-L-methionine-dependent methyltransferases"/>
    <property type="match status" value="1"/>
</dbReference>
<protein>
    <submittedName>
        <fullName evidence="4">SAM-dependent methyltransferase</fullName>
    </submittedName>
</protein>
<evidence type="ECO:0000256" key="3">
    <source>
        <dbReference type="ARBA" id="ARBA00022691"/>
    </source>
</evidence>
<comment type="caution">
    <text evidence="4">The sequence shown here is derived from an EMBL/GenBank/DDBJ whole genome shotgun (WGS) entry which is preliminary data.</text>
</comment>
<keyword evidence="2 4" id="KW-0808">Transferase</keyword>
<keyword evidence="1 4" id="KW-0489">Methyltransferase</keyword>
<dbReference type="Gene3D" id="3.40.50.150">
    <property type="entry name" value="Vaccinia Virus protein VP39"/>
    <property type="match status" value="1"/>
</dbReference>
<dbReference type="PANTHER" id="PTHR43464:SF19">
    <property type="entry name" value="UBIQUINONE BIOSYNTHESIS O-METHYLTRANSFERASE, MITOCHONDRIAL"/>
    <property type="match status" value="1"/>
</dbReference>
<dbReference type="OrthoDB" id="9765084at2"/>
<keyword evidence="3" id="KW-0949">S-adenosyl-L-methionine</keyword>
<dbReference type="InterPro" id="IPR027555">
    <property type="entry name" value="Mo5U34_MeTrfas-like"/>
</dbReference>
<dbReference type="EMBL" id="AVFL01000010">
    <property type="protein sequence ID" value="EWY39754.1"/>
    <property type="molecule type" value="Genomic_DNA"/>
</dbReference>
<dbReference type="PANTHER" id="PTHR43464">
    <property type="entry name" value="METHYLTRANSFERASE"/>
    <property type="match status" value="1"/>
</dbReference>
<organism evidence="4 5">
    <name type="scientific">Skermanella stibiiresistens SB22</name>
    <dbReference type="NCBI Taxonomy" id="1385369"/>
    <lineage>
        <taxon>Bacteria</taxon>
        <taxon>Pseudomonadati</taxon>
        <taxon>Pseudomonadota</taxon>
        <taxon>Alphaproteobacteria</taxon>
        <taxon>Rhodospirillales</taxon>
        <taxon>Azospirillaceae</taxon>
        <taxon>Skermanella</taxon>
    </lineage>
</organism>
<dbReference type="STRING" id="1385369.N825_04375"/>
<dbReference type="CDD" id="cd02440">
    <property type="entry name" value="AdoMet_MTases"/>
    <property type="match status" value="1"/>
</dbReference>
<dbReference type="GO" id="GO:0032259">
    <property type="term" value="P:methylation"/>
    <property type="evidence" value="ECO:0007669"/>
    <property type="project" value="UniProtKB-KW"/>
</dbReference>
<dbReference type="NCBIfam" id="TIGR04290">
    <property type="entry name" value="meth_Rta_06860"/>
    <property type="match status" value="1"/>
</dbReference>
<proteinExistence type="predicted"/>
<dbReference type="Proteomes" id="UP000019486">
    <property type="component" value="Unassembled WGS sequence"/>
</dbReference>
<evidence type="ECO:0000256" key="2">
    <source>
        <dbReference type="ARBA" id="ARBA00022679"/>
    </source>
</evidence>
<dbReference type="Pfam" id="PF08003">
    <property type="entry name" value="Methyltransf_9"/>
    <property type="match status" value="1"/>
</dbReference>
<accession>W9H122</accession>
<dbReference type="GO" id="GO:0008168">
    <property type="term" value="F:methyltransferase activity"/>
    <property type="evidence" value="ECO:0007669"/>
    <property type="project" value="UniProtKB-KW"/>
</dbReference>
<dbReference type="AlphaFoldDB" id="W9H122"/>
<evidence type="ECO:0000313" key="5">
    <source>
        <dbReference type="Proteomes" id="UP000019486"/>
    </source>
</evidence>
<evidence type="ECO:0000256" key="1">
    <source>
        <dbReference type="ARBA" id="ARBA00022603"/>
    </source>
</evidence>